<proteinExistence type="predicted"/>
<evidence type="ECO:0000256" key="1">
    <source>
        <dbReference type="SAM" id="MobiDB-lite"/>
    </source>
</evidence>
<organism evidence="2 3">
    <name type="scientific">Collichthys lucidus</name>
    <name type="common">Big head croaker</name>
    <name type="synonym">Sciaena lucida</name>
    <dbReference type="NCBI Taxonomy" id="240159"/>
    <lineage>
        <taxon>Eukaryota</taxon>
        <taxon>Metazoa</taxon>
        <taxon>Chordata</taxon>
        <taxon>Craniata</taxon>
        <taxon>Vertebrata</taxon>
        <taxon>Euteleostomi</taxon>
        <taxon>Actinopterygii</taxon>
        <taxon>Neopterygii</taxon>
        <taxon>Teleostei</taxon>
        <taxon>Neoteleostei</taxon>
        <taxon>Acanthomorphata</taxon>
        <taxon>Eupercaria</taxon>
        <taxon>Sciaenidae</taxon>
        <taxon>Collichthys</taxon>
    </lineage>
</organism>
<accession>A0A4U5UB09</accession>
<dbReference type="AlphaFoldDB" id="A0A4U5UB09"/>
<evidence type="ECO:0000313" key="2">
    <source>
        <dbReference type="EMBL" id="TKS71091.1"/>
    </source>
</evidence>
<gene>
    <name evidence="2" type="ORF">D9C73_005459</name>
</gene>
<dbReference type="EMBL" id="CM014082">
    <property type="protein sequence ID" value="TKS71091.1"/>
    <property type="molecule type" value="Genomic_DNA"/>
</dbReference>
<protein>
    <submittedName>
        <fullName evidence="2">Uncharacterized protein</fullName>
    </submittedName>
</protein>
<keyword evidence="3" id="KW-1185">Reference proteome</keyword>
<feature type="region of interest" description="Disordered" evidence="1">
    <location>
        <begin position="158"/>
        <end position="180"/>
    </location>
</feature>
<name>A0A4U5UB09_COLLU</name>
<dbReference type="Proteomes" id="UP000298787">
    <property type="component" value="Chromosome 5"/>
</dbReference>
<sequence>MSLLRRFIKQDVQVDVSPVKLVKLDVTDQKLWVSPKQVDIGMGATAVLKGQSGSQSGGSELDVLQFMRDSQNVLSKICQNILLKCPLKYPTVRNMMCLDPQKMHTEPDRCLQKMKALIMRFVQDKKLSGGVTAGLTVDVPDLKTPFFTEENTLRNSYDEEAGEAADPHEGPSAPKHSRKDGPLTAAIAVIFGEDYGTQSATCVTELTQPPPWCPGLMLHIRCTDQDYTTHARTRAHTAAAIERLINASDAGICLYRLAACASDSGI</sequence>
<reference evidence="2 3" key="1">
    <citation type="submission" date="2019-01" db="EMBL/GenBank/DDBJ databases">
        <title>Genome Assembly of Collichthys lucidus.</title>
        <authorList>
            <person name="Cai M."/>
            <person name="Xiao S."/>
        </authorList>
    </citation>
    <scope>NUCLEOTIDE SEQUENCE [LARGE SCALE GENOMIC DNA]</scope>
    <source>
        <strain evidence="2">JT15FE1705JMU</strain>
        <tissue evidence="2">Muscle</tissue>
    </source>
</reference>
<evidence type="ECO:0000313" key="3">
    <source>
        <dbReference type="Proteomes" id="UP000298787"/>
    </source>
</evidence>